<evidence type="ECO:0000256" key="3">
    <source>
        <dbReference type="ARBA" id="ARBA00023136"/>
    </source>
</evidence>
<evidence type="ECO:0000313" key="7">
    <source>
        <dbReference type="Proteomes" id="UP001556653"/>
    </source>
</evidence>
<feature type="transmembrane region" description="Helical" evidence="4">
    <location>
        <begin position="76"/>
        <end position="98"/>
    </location>
</feature>
<proteinExistence type="predicted"/>
<feature type="transmembrane region" description="Helical" evidence="4">
    <location>
        <begin position="171"/>
        <end position="190"/>
    </location>
</feature>
<dbReference type="SUPFAM" id="SSF103473">
    <property type="entry name" value="MFS general substrate transporter"/>
    <property type="match status" value="1"/>
</dbReference>
<dbReference type="PANTHER" id="PTHR11360:SF308">
    <property type="entry name" value="BLL3089 PROTEIN"/>
    <property type="match status" value="1"/>
</dbReference>
<evidence type="ECO:0000259" key="5">
    <source>
        <dbReference type="PROSITE" id="PS50850"/>
    </source>
</evidence>
<evidence type="ECO:0000256" key="4">
    <source>
        <dbReference type="SAM" id="Phobius"/>
    </source>
</evidence>
<dbReference type="InterPro" id="IPR036259">
    <property type="entry name" value="MFS_trans_sf"/>
</dbReference>
<dbReference type="InterPro" id="IPR020846">
    <property type="entry name" value="MFS_dom"/>
</dbReference>
<gene>
    <name evidence="6" type="ORF">V6X64_06465</name>
</gene>
<feature type="transmembrane region" description="Helical" evidence="4">
    <location>
        <begin position="145"/>
        <end position="165"/>
    </location>
</feature>
<feature type="transmembrane region" description="Helical" evidence="4">
    <location>
        <begin position="384"/>
        <end position="402"/>
    </location>
</feature>
<keyword evidence="2 4" id="KW-1133">Transmembrane helix</keyword>
<evidence type="ECO:0000256" key="2">
    <source>
        <dbReference type="ARBA" id="ARBA00022989"/>
    </source>
</evidence>
<comment type="caution">
    <text evidence="6">The sequence shown here is derived from an EMBL/GenBank/DDBJ whole genome shotgun (WGS) entry which is preliminary data.</text>
</comment>
<sequence>MRTSLQRLAGYRYLLGFGFLLAFLSGSGQTYFISLFGGELREAFELSNAEFGGLYSAATLGSGLLVIWLGRGVDQLPLPVFTTGVMAGAALGAVALAVAPGALWLVPAFLLLRLCGQGLMMHVAQTTVGRRVTTARGTAIGAVTLGMPAGEAVLPALAVALMAALGWRGSWWVIAALLVVVALPACLLLLRLHVRLPAPAATAEADGGRSSTPAGAPVPDWTREAVLRDARFYRILPALLAPPFLITALFFHQVPIANAKGWSLAWVSTAFVVFALAHVVSLALSGTLVDRLGAPRLLRLYLLPMLTALLVLGFMPGDAAAMLYLGLAGTSVGTAGTLMGALWPELYGVRHLGAIRAMAHGAMVLSTAAAPVLVGVLLDAGVGVPGLSVALAAYVLAGILLIPSIRALTAREPDGQRSG</sequence>
<evidence type="ECO:0000313" key="6">
    <source>
        <dbReference type="EMBL" id="MEX0386630.1"/>
    </source>
</evidence>
<feature type="transmembrane region" description="Helical" evidence="4">
    <location>
        <begin position="52"/>
        <end position="69"/>
    </location>
</feature>
<feature type="transmembrane region" description="Helical" evidence="4">
    <location>
        <begin position="297"/>
        <end position="315"/>
    </location>
</feature>
<feature type="transmembrane region" description="Helical" evidence="4">
    <location>
        <begin position="321"/>
        <end position="343"/>
    </location>
</feature>
<dbReference type="InterPro" id="IPR011701">
    <property type="entry name" value="MFS"/>
</dbReference>
<keyword evidence="7" id="KW-1185">Reference proteome</keyword>
<protein>
    <submittedName>
        <fullName evidence="6">MFS transporter</fullName>
    </submittedName>
</protein>
<evidence type="ECO:0000256" key="1">
    <source>
        <dbReference type="ARBA" id="ARBA00022692"/>
    </source>
</evidence>
<dbReference type="RefSeq" id="WP_367967096.1">
    <property type="nucleotide sequence ID" value="NZ_JBAKFJ010000001.1"/>
</dbReference>
<name>A0ABV3S9J1_9GAMM</name>
<dbReference type="Pfam" id="PF07690">
    <property type="entry name" value="MFS_1"/>
    <property type="match status" value="1"/>
</dbReference>
<keyword evidence="1 4" id="KW-0812">Transmembrane</keyword>
<feature type="transmembrane region" description="Helical" evidence="4">
    <location>
        <begin position="232"/>
        <end position="252"/>
    </location>
</feature>
<dbReference type="EMBL" id="JBAKFJ010000001">
    <property type="protein sequence ID" value="MEX0386630.1"/>
    <property type="molecule type" value="Genomic_DNA"/>
</dbReference>
<organism evidence="6 7">
    <name type="scientific">Spiribacter onubensis</name>
    <dbReference type="NCBI Taxonomy" id="3122420"/>
    <lineage>
        <taxon>Bacteria</taxon>
        <taxon>Pseudomonadati</taxon>
        <taxon>Pseudomonadota</taxon>
        <taxon>Gammaproteobacteria</taxon>
        <taxon>Chromatiales</taxon>
        <taxon>Ectothiorhodospiraceae</taxon>
        <taxon>Spiribacter</taxon>
    </lineage>
</organism>
<keyword evidence="3 4" id="KW-0472">Membrane</keyword>
<dbReference type="PANTHER" id="PTHR11360">
    <property type="entry name" value="MONOCARBOXYLATE TRANSPORTER"/>
    <property type="match status" value="1"/>
</dbReference>
<feature type="domain" description="Major facilitator superfamily (MFS) profile" evidence="5">
    <location>
        <begin position="14"/>
        <end position="415"/>
    </location>
</feature>
<dbReference type="Proteomes" id="UP001556653">
    <property type="component" value="Unassembled WGS sequence"/>
</dbReference>
<feature type="transmembrane region" description="Helical" evidence="4">
    <location>
        <begin position="104"/>
        <end position="124"/>
    </location>
</feature>
<reference evidence="6 7" key="1">
    <citation type="submission" date="2024-02" db="EMBL/GenBank/DDBJ databases">
        <title>New especies of Spiribacter isolated from saline water.</title>
        <authorList>
            <person name="Leon M.J."/>
            <person name="De La Haba R."/>
            <person name="Sanchez-Porro C."/>
            <person name="Ventosa A."/>
        </authorList>
    </citation>
    <scope>NUCLEOTIDE SEQUENCE [LARGE SCALE GENOMIC DNA]</scope>
    <source>
        <strain evidence="7">ag22IC4-227</strain>
    </source>
</reference>
<feature type="transmembrane region" description="Helical" evidence="4">
    <location>
        <begin position="355"/>
        <end position="378"/>
    </location>
</feature>
<feature type="transmembrane region" description="Helical" evidence="4">
    <location>
        <begin position="264"/>
        <end position="285"/>
    </location>
</feature>
<dbReference type="PROSITE" id="PS50850">
    <property type="entry name" value="MFS"/>
    <property type="match status" value="1"/>
</dbReference>
<accession>A0ABV3S9J1</accession>
<dbReference type="Gene3D" id="1.20.1250.20">
    <property type="entry name" value="MFS general substrate transporter like domains"/>
    <property type="match status" value="2"/>
</dbReference>
<dbReference type="InterPro" id="IPR050327">
    <property type="entry name" value="Proton-linked_MCT"/>
</dbReference>